<dbReference type="InterPro" id="IPR051534">
    <property type="entry name" value="CBASS_pafABC_assoc_protein"/>
</dbReference>
<gene>
    <name evidence="4" type="ORF">GCM10025864_37550</name>
</gene>
<dbReference type="PROSITE" id="PS52050">
    <property type="entry name" value="WYL"/>
    <property type="match status" value="1"/>
</dbReference>
<feature type="domain" description="WCX" evidence="3">
    <location>
        <begin position="89"/>
        <end position="164"/>
    </location>
</feature>
<accession>A0ABQ6I6S5</accession>
<feature type="domain" description="WYL" evidence="2">
    <location>
        <begin position="2"/>
        <end position="51"/>
    </location>
</feature>
<dbReference type="RefSeq" id="WP_284294415.1">
    <property type="nucleotide sequence ID" value="NZ_BSUK01000001.1"/>
</dbReference>
<evidence type="ECO:0000259" key="2">
    <source>
        <dbReference type="Pfam" id="PF13280"/>
    </source>
</evidence>
<dbReference type="Pfam" id="PF13280">
    <property type="entry name" value="WYL"/>
    <property type="match status" value="1"/>
</dbReference>
<evidence type="ECO:0008006" key="6">
    <source>
        <dbReference type="Google" id="ProtNLM"/>
    </source>
</evidence>
<dbReference type="InterPro" id="IPR057727">
    <property type="entry name" value="WCX_dom"/>
</dbReference>
<dbReference type="InterPro" id="IPR026881">
    <property type="entry name" value="WYL_dom"/>
</dbReference>
<comment type="caution">
    <text evidence="4">The sequence shown here is derived from an EMBL/GenBank/DDBJ whole genome shotgun (WGS) entry which is preliminary data.</text>
</comment>
<dbReference type="Pfam" id="PF25583">
    <property type="entry name" value="WCX"/>
    <property type="match status" value="1"/>
</dbReference>
<evidence type="ECO:0000259" key="3">
    <source>
        <dbReference type="Pfam" id="PF25583"/>
    </source>
</evidence>
<reference evidence="5" key="1">
    <citation type="journal article" date="2019" name="Int. J. Syst. Evol. Microbiol.">
        <title>The Global Catalogue of Microorganisms (GCM) 10K type strain sequencing project: providing services to taxonomists for standard genome sequencing and annotation.</title>
        <authorList>
            <consortium name="The Broad Institute Genomics Platform"/>
            <consortium name="The Broad Institute Genome Sequencing Center for Infectious Disease"/>
            <person name="Wu L."/>
            <person name="Ma J."/>
        </authorList>
    </citation>
    <scope>NUCLEOTIDE SEQUENCE [LARGE SCALE GENOMIC DNA]</scope>
    <source>
        <strain evidence="5">NBRC 106348</strain>
    </source>
</reference>
<dbReference type="Proteomes" id="UP001157091">
    <property type="component" value="Unassembled WGS sequence"/>
</dbReference>
<dbReference type="EMBL" id="BSUK01000001">
    <property type="protein sequence ID" value="GMA25996.1"/>
    <property type="molecule type" value="Genomic_DNA"/>
</dbReference>
<evidence type="ECO:0000313" key="4">
    <source>
        <dbReference type="EMBL" id="GMA25996.1"/>
    </source>
</evidence>
<dbReference type="PANTHER" id="PTHR34580">
    <property type="match status" value="1"/>
</dbReference>
<proteinExistence type="predicted"/>
<organism evidence="4 5">
    <name type="scientific">Luteimicrobium album</name>
    <dbReference type="NCBI Taxonomy" id="1054550"/>
    <lineage>
        <taxon>Bacteria</taxon>
        <taxon>Bacillati</taxon>
        <taxon>Actinomycetota</taxon>
        <taxon>Actinomycetes</taxon>
        <taxon>Micrococcales</taxon>
        <taxon>Luteimicrobium</taxon>
    </lineage>
</organism>
<dbReference type="PANTHER" id="PTHR34580:SF3">
    <property type="entry name" value="PROTEIN PAFB"/>
    <property type="match status" value="1"/>
</dbReference>
<evidence type="ECO:0000256" key="1">
    <source>
        <dbReference type="SAM" id="MobiDB-lite"/>
    </source>
</evidence>
<sequence>MRFTYRAASTGEVREREVEPWRLAARRGGWYVLGRDRDRRAPRAFRLSRIEGNVRASGAAGSFEPPAEVDVDAFLSGRGGQERVALLAVVPERAGAVRARAVRPDRASDDSPQDPVADGRDVLHVPFTSLGGFASELAGYADAVVVLDPRDLREAVVARLRTAAGLDAASESEQHGGAGVDRG</sequence>
<evidence type="ECO:0000313" key="5">
    <source>
        <dbReference type="Proteomes" id="UP001157091"/>
    </source>
</evidence>
<keyword evidence="5" id="KW-1185">Reference proteome</keyword>
<feature type="region of interest" description="Disordered" evidence="1">
    <location>
        <begin position="100"/>
        <end position="120"/>
    </location>
</feature>
<protein>
    <recommendedName>
        <fullName evidence="6">WYL domain-containing protein</fullName>
    </recommendedName>
</protein>
<name>A0ABQ6I6S5_9MICO</name>